<dbReference type="GO" id="GO:0008270">
    <property type="term" value="F:zinc ion binding"/>
    <property type="evidence" value="ECO:0007669"/>
    <property type="project" value="UniProtKB-KW"/>
</dbReference>
<protein>
    <recommendedName>
        <fullName evidence="6">RING-type domain-containing protein</fullName>
    </recommendedName>
</protein>
<dbReference type="Gene3D" id="3.30.40.10">
    <property type="entry name" value="Zinc/RING finger domain, C3HC4 (zinc finger)"/>
    <property type="match status" value="1"/>
</dbReference>
<dbReference type="InterPro" id="IPR052639">
    <property type="entry name" value="TRAIP_ubiq-protein_ligase"/>
</dbReference>
<organism evidence="7 8">
    <name type="scientific">Anopheles culicifacies</name>
    <dbReference type="NCBI Taxonomy" id="139723"/>
    <lineage>
        <taxon>Eukaryota</taxon>
        <taxon>Metazoa</taxon>
        <taxon>Ecdysozoa</taxon>
        <taxon>Arthropoda</taxon>
        <taxon>Hexapoda</taxon>
        <taxon>Insecta</taxon>
        <taxon>Pterygota</taxon>
        <taxon>Neoptera</taxon>
        <taxon>Endopterygota</taxon>
        <taxon>Diptera</taxon>
        <taxon>Nematocera</taxon>
        <taxon>Culicoidea</taxon>
        <taxon>Culicidae</taxon>
        <taxon>Anophelinae</taxon>
        <taxon>Anopheles</taxon>
        <taxon>culicifacies species complex</taxon>
    </lineage>
</organism>
<dbReference type="SUPFAM" id="SSF57850">
    <property type="entry name" value="RING/U-box"/>
    <property type="match status" value="1"/>
</dbReference>
<sequence>MNLVCPICSDLFVPSAEVNITPCGHMFHHLCLLQWLERSKTCPQCRDRCVATRLIKVYFNVTANLDTTEDNASLLEKLDNLTLKTREQENKLKTYEANAAEHKSEQKKMRKTLLGLEEEVRSKNTAMFALKHEMDMMRGDRKMLAKAQEELESVRTKLQMYLTVKQALDNTVQEVEQMLSNNMSREAAITLVVALKRELQAQEMKRKEQSDRIAHLLNDVVEYRKKIKTLESNLSTCDSEIYRLEQLLKQQAKETCTNTSTESFGSPEEIVPNTPDQRPKIGRKRPITDLNNSTPLSEKVRKIINSNSPYLRVKTSSIGLAPLMRGGLSANPHSSSSSVSNTDKVKQTGSSSAKYSIFSKKRISESISGVVAATKSSTILKDENNRDKDEEESALAGPRFKLTSSTVTARLKAGKLTRHPSTVISPKKDEDFNLDDFIELENINDLTGAGCPAYLALRSSARFRDSSCETLPFFENRRLRRNFWHICLHDETFKKTNRYD</sequence>
<keyword evidence="4" id="KW-0175">Coiled coil</keyword>
<dbReference type="Proteomes" id="UP000075883">
    <property type="component" value="Unassembled WGS sequence"/>
</dbReference>
<proteinExistence type="predicted"/>
<keyword evidence="1 3" id="KW-0479">Metal-binding</keyword>
<dbReference type="VEuPathDB" id="VectorBase:ACUA028357"/>
<evidence type="ECO:0000256" key="4">
    <source>
        <dbReference type="SAM" id="Coils"/>
    </source>
</evidence>
<dbReference type="InterPro" id="IPR013083">
    <property type="entry name" value="Znf_RING/FYVE/PHD"/>
</dbReference>
<evidence type="ECO:0000313" key="8">
    <source>
        <dbReference type="Proteomes" id="UP000075883"/>
    </source>
</evidence>
<dbReference type="Pfam" id="PF13639">
    <property type="entry name" value="zf-RING_2"/>
    <property type="match status" value="1"/>
</dbReference>
<dbReference type="EMBL" id="AXCM01001383">
    <property type="status" value="NOT_ANNOTATED_CDS"/>
    <property type="molecule type" value="Genomic_DNA"/>
</dbReference>
<keyword evidence="2" id="KW-0862">Zinc</keyword>
<accession>A0A182MX11</accession>
<dbReference type="GO" id="GO:0061630">
    <property type="term" value="F:ubiquitin protein ligase activity"/>
    <property type="evidence" value="ECO:0007669"/>
    <property type="project" value="TreeGrafter"/>
</dbReference>
<dbReference type="GO" id="GO:0090734">
    <property type="term" value="C:site of DNA damage"/>
    <property type="evidence" value="ECO:0007669"/>
    <property type="project" value="TreeGrafter"/>
</dbReference>
<feature type="coiled-coil region" evidence="4">
    <location>
        <begin position="192"/>
        <end position="233"/>
    </location>
</feature>
<dbReference type="GO" id="GO:0005634">
    <property type="term" value="C:nucleus"/>
    <property type="evidence" value="ECO:0007669"/>
    <property type="project" value="TreeGrafter"/>
</dbReference>
<dbReference type="AlphaFoldDB" id="A0A182MX11"/>
<dbReference type="PANTHER" id="PTHR46569:SF1">
    <property type="entry name" value="E3 UBIQUITIN-PROTEIN LIGASE RFWD3-RELATED"/>
    <property type="match status" value="1"/>
</dbReference>
<evidence type="ECO:0000256" key="3">
    <source>
        <dbReference type="PROSITE-ProRule" id="PRU00175"/>
    </source>
</evidence>
<dbReference type="PROSITE" id="PS50089">
    <property type="entry name" value="ZF_RING_2"/>
    <property type="match status" value="1"/>
</dbReference>
<keyword evidence="8" id="KW-1185">Reference proteome</keyword>
<feature type="coiled-coil region" evidence="4">
    <location>
        <begin position="71"/>
        <end position="164"/>
    </location>
</feature>
<evidence type="ECO:0000256" key="1">
    <source>
        <dbReference type="ARBA" id="ARBA00022771"/>
    </source>
</evidence>
<feature type="region of interest" description="Disordered" evidence="5">
    <location>
        <begin position="258"/>
        <end position="293"/>
    </location>
</feature>
<dbReference type="EnsemblMetazoa" id="ACUA028357-RA">
    <property type="protein sequence ID" value="ACUA028357-PA"/>
    <property type="gene ID" value="ACUA028357"/>
</dbReference>
<keyword evidence="1 3" id="KW-0863">Zinc-finger</keyword>
<reference evidence="8" key="1">
    <citation type="submission" date="2013-09" db="EMBL/GenBank/DDBJ databases">
        <title>The Genome Sequence of Anopheles culicifacies species A.</title>
        <authorList>
            <consortium name="The Broad Institute Genomics Platform"/>
            <person name="Neafsey D.E."/>
            <person name="Besansky N."/>
            <person name="Howell P."/>
            <person name="Walton C."/>
            <person name="Young S.K."/>
            <person name="Zeng Q."/>
            <person name="Gargeya S."/>
            <person name="Fitzgerald M."/>
            <person name="Haas B."/>
            <person name="Abouelleil A."/>
            <person name="Allen A.W."/>
            <person name="Alvarado L."/>
            <person name="Arachchi H.M."/>
            <person name="Berlin A.M."/>
            <person name="Chapman S.B."/>
            <person name="Gainer-Dewar J."/>
            <person name="Goldberg J."/>
            <person name="Griggs A."/>
            <person name="Gujja S."/>
            <person name="Hansen M."/>
            <person name="Howarth C."/>
            <person name="Imamovic A."/>
            <person name="Ireland A."/>
            <person name="Larimer J."/>
            <person name="McCowan C."/>
            <person name="Murphy C."/>
            <person name="Pearson M."/>
            <person name="Poon T.W."/>
            <person name="Priest M."/>
            <person name="Roberts A."/>
            <person name="Saif S."/>
            <person name="Shea T."/>
            <person name="Sisk P."/>
            <person name="Sykes S."/>
            <person name="Wortman J."/>
            <person name="Nusbaum C."/>
            <person name="Birren B."/>
        </authorList>
    </citation>
    <scope>NUCLEOTIDE SEQUENCE [LARGE SCALE GENOMIC DNA]</scope>
    <source>
        <strain evidence="8">A-37</strain>
    </source>
</reference>
<feature type="domain" description="RING-type" evidence="6">
    <location>
        <begin position="5"/>
        <end position="46"/>
    </location>
</feature>
<dbReference type="InterPro" id="IPR001841">
    <property type="entry name" value="Znf_RING"/>
</dbReference>
<dbReference type="SMART" id="SM00184">
    <property type="entry name" value="RING"/>
    <property type="match status" value="1"/>
</dbReference>
<evidence type="ECO:0000313" key="7">
    <source>
        <dbReference type="EnsemblMetazoa" id="ACUA028357-PA"/>
    </source>
</evidence>
<dbReference type="GO" id="GO:0031297">
    <property type="term" value="P:replication fork processing"/>
    <property type="evidence" value="ECO:0007669"/>
    <property type="project" value="TreeGrafter"/>
</dbReference>
<dbReference type="STRING" id="139723.A0A182MX11"/>
<name>A0A182MX11_9DIPT</name>
<evidence type="ECO:0000259" key="6">
    <source>
        <dbReference type="PROSITE" id="PS50089"/>
    </source>
</evidence>
<dbReference type="PANTHER" id="PTHR46569">
    <property type="entry name" value="E3 UBIQUITIN-PROTEIN LIGASE TRAIP"/>
    <property type="match status" value="1"/>
</dbReference>
<dbReference type="GO" id="GO:0016567">
    <property type="term" value="P:protein ubiquitination"/>
    <property type="evidence" value="ECO:0007669"/>
    <property type="project" value="TreeGrafter"/>
</dbReference>
<reference evidence="7" key="2">
    <citation type="submission" date="2020-05" db="UniProtKB">
        <authorList>
            <consortium name="EnsemblMetazoa"/>
        </authorList>
    </citation>
    <scope>IDENTIFICATION</scope>
    <source>
        <strain evidence="7">A-37</strain>
    </source>
</reference>
<evidence type="ECO:0000256" key="5">
    <source>
        <dbReference type="SAM" id="MobiDB-lite"/>
    </source>
</evidence>
<evidence type="ECO:0000256" key="2">
    <source>
        <dbReference type="ARBA" id="ARBA00022833"/>
    </source>
</evidence>